<dbReference type="GO" id="GO:0042853">
    <property type="term" value="P:L-alanine catabolic process"/>
    <property type="evidence" value="ECO:0007669"/>
    <property type="project" value="InterPro"/>
</dbReference>
<dbReference type="Pfam" id="PF05222">
    <property type="entry name" value="AlaDh_PNT_N"/>
    <property type="match status" value="1"/>
</dbReference>
<proteinExistence type="inferred from homology"/>
<evidence type="ECO:0000256" key="3">
    <source>
        <dbReference type="ARBA" id="ARBA00023002"/>
    </source>
</evidence>
<keyword evidence="3 6" id="KW-0560">Oxidoreductase</keyword>
<evidence type="ECO:0000259" key="4">
    <source>
        <dbReference type="SMART" id="SM01002"/>
    </source>
</evidence>
<dbReference type="PANTHER" id="PTHR42795">
    <property type="entry name" value="ALANINE DEHYDROGENASE"/>
    <property type="match status" value="1"/>
</dbReference>
<evidence type="ECO:0000256" key="2">
    <source>
        <dbReference type="ARBA" id="ARBA00012897"/>
    </source>
</evidence>
<accession>A0A3B1CE74</accession>
<dbReference type="Pfam" id="PF01262">
    <property type="entry name" value="AlaDh_PNT_C"/>
    <property type="match status" value="1"/>
</dbReference>
<dbReference type="InterPro" id="IPR007886">
    <property type="entry name" value="AlaDH/PNT_N"/>
</dbReference>
<dbReference type="SUPFAM" id="SSF51735">
    <property type="entry name" value="NAD(P)-binding Rossmann-fold domains"/>
    <property type="match status" value="1"/>
</dbReference>
<dbReference type="GO" id="GO:0000286">
    <property type="term" value="F:alanine dehydrogenase activity"/>
    <property type="evidence" value="ECO:0007669"/>
    <property type="project" value="UniProtKB-EC"/>
</dbReference>
<evidence type="ECO:0000256" key="1">
    <source>
        <dbReference type="ARBA" id="ARBA00005689"/>
    </source>
</evidence>
<feature type="domain" description="Alanine dehydrogenase/pyridine nucleotide transhydrogenase NAD(H)-binding" evidence="4">
    <location>
        <begin position="149"/>
        <end position="297"/>
    </location>
</feature>
<sequence length="365" mass="38919">MIIGIPKEIKDQEFRVGITPVGVAALCQEGHTLIIESGAGEGSDLSDTDYQNKGAEIASSKRALFQNAEMIIKVKEPLPEEFEFFHAEQILLTYLHLAADRTLLNFLLEKKITAIAYETIESKDGKRPLLKPMSEVAGRMAVLLGARFLTKTEGGCGVLLSGVAGVEKGKVTVIGGGIVGKNAAQVALALGAEVTIFEENSAQRSYLDDHFKGAVVTLPPYPDMLGTSLKNSHLVIGAVSVTGDKAPHLVTRKMISEMRKGSVVVDVAIDQGGCFETARKTSHSDPVYVVDDVIHYCVANIPGIVPKTATFALSNETFPYIQKIASLGFEASTASDPGLKKGVNVHAGKITYSAVAEAFNLAMES</sequence>
<reference evidence="6" key="1">
    <citation type="submission" date="2018-06" db="EMBL/GenBank/DDBJ databases">
        <authorList>
            <person name="Zhirakovskaya E."/>
        </authorList>
    </citation>
    <scope>NUCLEOTIDE SEQUENCE</scope>
</reference>
<dbReference type="SMART" id="SM01003">
    <property type="entry name" value="AlaDh_PNT_N"/>
    <property type="match status" value="1"/>
</dbReference>
<dbReference type="SUPFAM" id="SSF52283">
    <property type="entry name" value="Formate/glycerate dehydrogenase catalytic domain-like"/>
    <property type="match status" value="1"/>
</dbReference>
<dbReference type="SMART" id="SM01002">
    <property type="entry name" value="AlaDh_PNT_C"/>
    <property type="match status" value="1"/>
</dbReference>
<dbReference type="AlphaFoldDB" id="A0A3B1CE74"/>
<evidence type="ECO:0000259" key="5">
    <source>
        <dbReference type="SMART" id="SM01003"/>
    </source>
</evidence>
<dbReference type="CDD" id="cd05305">
    <property type="entry name" value="L-AlaDH"/>
    <property type="match status" value="1"/>
</dbReference>
<organism evidence="6">
    <name type="scientific">hydrothermal vent metagenome</name>
    <dbReference type="NCBI Taxonomy" id="652676"/>
    <lineage>
        <taxon>unclassified sequences</taxon>
        <taxon>metagenomes</taxon>
        <taxon>ecological metagenomes</taxon>
    </lineage>
</organism>
<gene>
    <name evidence="6" type="ORF">MNBD_NITROSPIRAE01-625</name>
</gene>
<evidence type="ECO:0000313" key="6">
    <source>
        <dbReference type="EMBL" id="VAX28766.1"/>
    </source>
</evidence>
<comment type="similarity">
    <text evidence="1">Belongs to the AlaDH/PNT family.</text>
</comment>
<dbReference type="Gene3D" id="3.40.50.720">
    <property type="entry name" value="NAD(P)-binding Rossmann-like Domain"/>
    <property type="match status" value="2"/>
</dbReference>
<dbReference type="InterPro" id="IPR008141">
    <property type="entry name" value="Ala_DH"/>
</dbReference>
<dbReference type="GO" id="GO:0005886">
    <property type="term" value="C:plasma membrane"/>
    <property type="evidence" value="ECO:0007669"/>
    <property type="project" value="TreeGrafter"/>
</dbReference>
<feature type="domain" description="Alanine dehydrogenase/pyridine nucleotide transhydrogenase N-terminal" evidence="5">
    <location>
        <begin position="4"/>
        <end position="137"/>
    </location>
</feature>
<name>A0A3B1CE74_9ZZZZ</name>
<dbReference type="PRINTS" id="PR00411">
    <property type="entry name" value="PNDRDTASEI"/>
</dbReference>
<dbReference type="PANTHER" id="PTHR42795:SF1">
    <property type="entry name" value="ALANINE DEHYDROGENASE"/>
    <property type="match status" value="1"/>
</dbReference>
<protein>
    <recommendedName>
        <fullName evidence="2">alanine dehydrogenase</fullName>
        <ecNumber evidence="2">1.4.1.1</ecNumber>
    </recommendedName>
</protein>
<dbReference type="NCBIfam" id="TIGR00518">
    <property type="entry name" value="alaDH"/>
    <property type="match status" value="1"/>
</dbReference>
<dbReference type="InterPro" id="IPR036291">
    <property type="entry name" value="NAD(P)-bd_dom_sf"/>
</dbReference>
<dbReference type="InterPro" id="IPR007698">
    <property type="entry name" value="AlaDH/PNT_NAD(H)-bd"/>
</dbReference>
<dbReference type="EMBL" id="UOGF01000042">
    <property type="protein sequence ID" value="VAX28766.1"/>
    <property type="molecule type" value="Genomic_DNA"/>
</dbReference>
<dbReference type="EC" id="1.4.1.1" evidence="2"/>
<dbReference type="PIRSF" id="PIRSF000183">
    <property type="entry name" value="Alanine_dh"/>
    <property type="match status" value="1"/>
</dbReference>